<dbReference type="RefSeq" id="WP_353499643.1">
    <property type="nucleotide sequence ID" value="NZ_CP115921.1"/>
</dbReference>
<dbReference type="KEGG" id="vck:PG915_17145"/>
<name>A0AAU8BP63_9VIBR</name>
<accession>A0AAU8BP63</accession>
<protein>
    <submittedName>
        <fullName evidence="1">Uncharacterized protein</fullName>
    </submittedName>
</protein>
<dbReference type="AlphaFoldDB" id="A0AAU8BP63"/>
<gene>
    <name evidence="1" type="ORF">PG915_17145</name>
</gene>
<proteinExistence type="predicted"/>
<reference evidence="1" key="1">
    <citation type="submission" date="2023-01" db="EMBL/GenBank/DDBJ databases">
        <title>Vibrio sp. CB1-14 genome sequencing.</title>
        <authorList>
            <person name="Otstavnykh N."/>
            <person name="Isaeva M."/>
            <person name="Meleshko D."/>
        </authorList>
    </citation>
    <scope>NUCLEOTIDE SEQUENCE</scope>
    <source>
        <strain evidence="1">CB1-14</strain>
    </source>
</reference>
<dbReference type="EMBL" id="CP115921">
    <property type="protein sequence ID" value="XCD18500.1"/>
    <property type="molecule type" value="Genomic_DNA"/>
</dbReference>
<evidence type="ECO:0000313" key="1">
    <source>
        <dbReference type="EMBL" id="XCD18500.1"/>
    </source>
</evidence>
<sequence>MGEISLGELLKHKDVKTDDNNRVNNFFLLFDQVAPSKTQLIPASEVN</sequence>
<organism evidence="1">
    <name type="scientific">Vibrio chaetopteri</name>
    <dbReference type="NCBI Taxonomy" id="3016528"/>
    <lineage>
        <taxon>Bacteria</taxon>
        <taxon>Pseudomonadati</taxon>
        <taxon>Pseudomonadota</taxon>
        <taxon>Gammaproteobacteria</taxon>
        <taxon>Vibrionales</taxon>
        <taxon>Vibrionaceae</taxon>
        <taxon>Vibrio</taxon>
    </lineage>
</organism>